<evidence type="ECO:0000313" key="1">
    <source>
        <dbReference type="EMBL" id="JAP17761.1"/>
    </source>
</evidence>
<reference evidence="1" key="1">
    <citation type="submission" date="2015-12" db="EMBL/GenBank/DDBJ databases">
        <title>Gene expression during late stages of embryo sac development: a critical building block for successful pollen-pistil interactions.</title>
        <authorList>
            <person name="Liu Y."/>
            <person name="Joly V."/>
            <person name="Sabar M."/>
            <person name="Matton D.P."/>
        </authorList>
    </citation>
    <scope>NUCLEOTIDE SEQUENCE</scope>
</reference>
<name>A0A0V0HBB7_SOLCH</name>
<proteinExistence type="predicted"/>
<accession>A0A0V0HBB7</accession>
<sequence>SNPLTKKCLSSSLSSSFCLFCYSLRSLCSPIQSCLFFQCFCSSLGCVWLWKFSNRLQWRSTCRCCS</sequence>
<dbReference type="AlphaFoldDB" id="A0A0V0HBB7"/>
<feature type="non-terminal residue" evidence="1">
    <location>
        <position position="1"/>
    </location>
</feature>
<organism evidence="1">
    <name type="scientific">Solanum chacoense</name>
    <name type="common">Chaco potato</name>
    <dbReference type="NCBI Taxonomy" id="4108"/>
    <lineage>
        <taxon>Eukaryota</taxon>
        <taxon>Viridiplantae</taxon>
        <taxon>Streptophyta</taxon>
        <taxon>Embryophyta</taxon>
        <taxon>Tracheophyta</taxon>
        <taxon>Spermatophyta</taxon>
        <taxon>Magnoliopsida</taxon>
        <taxon>eudicotyledons</taxon>
        <taxon>Gunneridae</taxon>
        <taxon>Pentapetalae</taxon>
        <taxon>asterids</taxon>
        <taxon>lamiids</taxon>
        <taxon>Solanales</taxon>
        <taxon>Solanaceae</taxon>
        <taxon>Solanoideae</taxon>
        <taxon>Solaneae</taxon>
        <taxon>Solanum</taxon>
    </lineage>
</organism>
<dbReference type="EMBL" id="GEDG01022126">
    <property type="protein sequence ID" value="JAP17761.1"/>
    <property type="molecule type" value="Transcribed_RNA"/>
</dbReference>
<protein>
    <submittedName>
        <fullName evidence="1">Putative ovule protein</fullName>
    </submittedName>
</protein>